<dbReference type="Gene3D" id="3.60.21.10">
    <property type="match status" value="1"/>
</dbReference>
<dbReference type="Pfam" id="PF00149">
    <property type="entry name" value="Metallophos"/>
    <property type="match status" value="1"/>
</dbReference>
<protein>
    <recommendedName>
        <fullName evidence="1">Calcineurin-like phosphoesterase domain-containing protein</fullName>
    </recommendedName>
</protein>
<dbReference type="InterPro" id="IPR004843">
    <property type="entry name" value="Calcineurin-like_PHP"/>
</dbReference>
<dbReference type="InterPro" id="IPR051918">
    <property type="entry name" value="STPP_CPPED1"/>
</dbReference>
<dbReference type="PANTHER" id="PTHR43143">
    <property type="entry name" value="METALLOPHOSPHOESTERASE, CALCINEURIN SUPERFAMILY"/>
    <property type="match status" value="1"/>
</dbReference>
<keyword evidence="3" id="KW-1185">Reference proteome</keyword>
<reference evidence="2 3" key="1">
    <citation type="submission" date="2020-08" db="EMBL/GenBank/DDBJ databases">
        <title>Genomic Encyclopedia of Type Strains, Phase IV (KMG-IV): sequencing the most valuable type-strain genomes for metagenomic binning, comparative biology and taxonomic classification.</title>
        <authorList>
            <person name="Goeker M."/>
        </authorList>
    </citation>
    <scope>NUCLEOTIDE SEQUENCE [LARGE SCALE GENOMIC DNA]</scope>
    <source>
        <strain evidence="2 3">DSM 29007</strain>
    </source>
</reference>
<accession>A0A841GV20</accession>
<evidence type="ECO:0000259" key="1">
    <source>
        <dbReference type="Pfam" id="PF00149"/>
    </source>
</evidence>
<feature type="domain" description="Calcineurin-like phosphoesterase" evidence="1">
    <location>
        <begin position="176"/>
        <end position="378"/>
    </location>
</feature>
<dbReference type="InterPro" id="IPR029052">
    <property type="entry name" value="Metallo-depent_PP-like"/>
</dbReference>
<dbReference type="AlphaFoldDB" id="A0A841GV20"/>
<organism evidence="2 3">
    <name type="scientific">Longimicrobium terrae</name>
    <dbReference type="NCBI Taxonomy" id="1639882"/>
    <lineage>
        <taxon>Bacteria</taxon>
        <taxon>Pseudomonadati</taxon>
        <taxon>Gemmatimonadota</taxon>
        <taxon>Longimicrobiia</taxon>
        <taxon>Longimicrobiales</taxon>
        <taxon>Longimicrobiaceae</taxon>
        <taxon>Longimicrobium</taxon>
    </lineage>
</organism>
<dbReference type="GO" id="GO:0016787">
    <property type="term" value="F:hydrolase activity"/>
    <property type="evidence" value="ECO:0007669"/>
    <property type="project" value="InterPro"/>
</dbReference>
<comment type="caution">
    <text evidence="2">The sequence shown here is derived from an EMBL/GenBank/DDBJ whole genome shotgun (WGS) entry which is preliminary data.</text>
</comment>
<dbReference type="EMBL" id="JACHIA010000001">
    <property type="protein sequence ID" value="MBB6068485.1"/>
    <property type="molecule type" value="Genomic_DNA"/>
</dbReference>
<gene>
    <name evidence="2" type="ORF">HNQ61_000096</name>
</gene>
<evidence type="ECO:0000313" key="3">
    <source>
        <dbReference type="Proteomes" id="UP000582837"/>
    </source>
</evidence>
<sequence>MARVRTPNFHDARLSVAQSMIRELIARHSPSAAGLKAGHPLMRAANHVLDQVSRGHMTEARVAVVAYTAFRAAQTGVESTLGHIVGTVERCIDLGVHYALAWVLDDRDKMNEIRGEWIDNACDLEGWATALDEWIRYHEMQKPPRYMPPLNAAGEEQAPYATPAPFALPPSTHGRLRVGVLGDWGTGEDDAFAVLDQLMTHSPDIIIHVGDVYYSGTAAEQNSHLLEPLRRARERHNVPVYVLPGNHDYYSGGDGFYGVLPKLNEGVRDAAVQANSFWALTNAWWQLEGMDTGYHDSDLLDVNTDMTRLREHEAAWHAQQLSSAGTRTVILFSHHQLFSRFEAINKNAWRNPILEDTLQSWQQVTPNIAAWFWGHEHVLEVYEVPGSPDQKSVPPLPILGRCIGNGAFPMFTGESYTPNPDSNVATLHATESPSGIPFPSNFVQSQADDEVWSSGYMTLDLADGGPATATYYQVRFDGNVENATSQVLWAETIPAGTGGVVNQPGGN</sequence>
<dbReference type="Proteomes" id="UP000582837">
    <property type="component" value="Unassembled WGS sequence"/>
</dbReference>
<evidence type="ECO:0000313" key="2">
    <source>
        <dbReference type="EMBL" id="MBB6068485.1"/>
    </source>
</evidence>
<proteinExistence type="predicted"/>
<name>A0A841GV20_9BACT</name>
<dbReference type="SUPFAM" id="SSF56300">
    <property type="entry name" value="Metallo-dependent phosphatases"/>
    <property type="match status" value="1"/>
</dbReference>
<dbReference type="RefSeq" id="WP_170030605.1">
    <property type="nucleotide sequence ID" value="NZ_JABDTL010000001.1"/>
</dbReference>
<dbReference type="PANTHER" id="PTHR43143:SF1">
    <property type="entry name" value="SERINE_THREONINE-PROTEIN PHOSPHATASE CPPED1"/>
    <property type="match status" value="1"/>
</dbReference>